<reference evidence="1" key="2">
    <citation type="submission" date="2019-01" db="UniProtKB">
        <authorList>
            <consortium name="EnsemblPlants"/>
        </authorList>
    </citation>
    <scope>IDENTIFICATION</scope>
    <source>
        <strain evidence="1">cv. Heinz 1706</strain>
    </source>
</reference>
<dbReference type="Proteomes" id="UP000004994">
    <property type="component" value="Chromosome 5"/>
</dbReference>
<keyword evidence="2" id="KW-1185">Reference proteome</keyword>
<evidence type="ECO:0000313" key="1">
    <source>
        <dbReference type="EnsemblPlants" id="Solyc05g015475.1.1"/>
    </source>
</evidence>
<protein>
    <submittedName>
        <fullName evidence="1">Uncharacterized protein</fullName>
    </submittedName>
</protein>
<proteinExistence type="predicted"/>
<dbReference type="InParanoid" id="A0A3Q7GIK2"/>
<dbReference type="EnsemblPlants" id="Solyc05g015475.1.1">
    <property type="protein sequence ID" value="Solyc05g015475.1.1"/>
    <property type="gene ID" value="Solyc05g015475.1"/>
</dbReference>
<dbReference type="Gramene" id="Solyc05g015475.1.1">
    <property type="protein sequence ID" value="Solyc05g015475.1.1"/>
    <property type="gene ID" value="Solyc05g015475.1"/>
</dbReference>
<evidence type="ECO:0000313" key="2">
    <source>
        <dbReference type="Proteomes" id="UP000004994"/>
    </source>
</evidence>
<name>A0A3Q7GIK2_SOLLC</name>
<sequence>MLSTVILLKPPTSYQVGDEDEKSVEIAKSDRHLKGDYMSSQRSHTINYDEQFTDEDQLRDADQINKNIANNIVGGTTMTQTFGLITFVFLDWMAKTNRVWHTREVKVAKGVASSSSITNEQRLKDKESDENIGRMITQMNLLTKHVTRGGSKSVNAVENKWK</sequence>
<organism evidence="1">
    <name type="scientific">Solanum lycopersicum</name>
    <name type="common">Tomato</name>
    <name type="synonym">Lycopersicon esculentum</name>
    <dbReference type="NCBI Taxonomy" id="4081"/>
    <lineage>
        <taxon>Eukaryota</taxon>
        <taxon>Viridiplantae</taxon>
        <taxon>Streptophyta</taxon>
        <taxon>Embryophyta</taxon>
        <taxon>Tracheophyta</taxon>
        <taxon>Spermatophyta</taxon>
        <taxon>Magnoliopsida</taxon>
        <taxon>eudicotyledons</taxon>
        <taxon>Gunneridae</taxon>
        <taxon>Pentapetalae</taxon>
        <taxon>asterids</taxon>
        <taxon>lamiids</taxon>
        <taxon>Solanales</taxon>
        <taxon>Solanaceae</taxon>
        <taxon>Solanoideae</taxon>
        <taxon>Solaneae</taxon>
        <taxon>Solanum</taxon>
        <taxon>Solanum subgen. Lycopersicon</taxon>
    </lineage>
</organism>
<dbReference type="AlphaFoldDB" id="A0A3Q7GIK2"/>
<reference evidence="1" key="1">
    <citation type="journal article" date="2012" name="Nature">
        <title>The tomato genome sequence provides insights into fleshy fruit evolution.</title>
        <authorList>
            <consortium name="Tomato Genome Consortium"/>
        </authorList>
    </citation>
    <scope>NUCLEOTIDE SEQUENCE [LARGE SCALE GENOMIC DNA]</scope>
    <source>
        <strain evidence="1">cv. Heinz 1706</strain>
    </source>
</reference>
<accession>A0A3Q7GIK2</accession>